<dbReference type="SUPFAM" id="SSF46689">
    <property type="entry name" value="Homeodomain-like"/>
    <property type="match status" value="1"/>
</dbReference>
<gene>
    <name evidence="2" type="ORF">UR52_C0013G0002</name>
</gene>
<dbReference type="InterPro" id="IPR009057">
    <property type="entry name" value="Homeodomain-like_sf"/>
</dbReference>
<evidence type="ECO:0000259" key="1">
    <source>
        <dbReference type="Pfam" id="PF13518"/>
    </source>
</evidence>
<protein>
    <recommendedName>
        <fullName evidence="1">Insertion element IS150 protein InsJ-like helix-turn-helix domain-containing protein</fullName>
    </recommendedName>
</protein>
<dbReference type="Proteomes" id="UP000034176">
    <property type="component" value="Unassembled WGS sequence"/>
</dbReference>
<dbReference type="InterPro" id="IPR055247">
    <property type="entry name" value="InsJ-like_HTH"/>
</dbReference>
<accession>A0A0G0AQL4</accession>
<dbReference type="EMBL" id="LBPN01000013">
    <property type="protein sequence ID" value="KKP59119.1"/>
    <property type="molecule type" value="Genomic_DNA"/>
</dbReference>
<proteinExistence type="predicted"/>
<comment type="caution">
    <text evidence="2">The sequence shown here is derived from an EMBL/GenBank/DDBJ whole genome shotgun (WGS) entry which is preliminary data.</text>
</comment>
<reference evidence="2 3" key="1">
    <citation type="journal article" date="2015" name="Nature">
        <title>rRNA introns, odd ribosomes, and small enigmatic genomes across a large radiation of phyla.</title>
        <authorList>
            <person name="Brown C.T."/>
            <person name="Hug L.A."/>
            <person name="Thomas B.C."/>
            <person name="Sharon I."/>
            <person name="Castelle C.J."/>
            <person name="Singh A."/>
            <person name="Wilkins M.J."/>
            <person name="Williams K.H."/>
            <person name="Banfield J.F."/>
        </authorList>
    </citation>
    <scope>NUCLEOTIDE SEQUENCE [LARGE SCALE GENOMIC DNA]</scope>
</reference>
<organism evidence="2 3">
    <name type="scientific">Candidatus Gottesmanbacteria bacterium GW2011_GWA1_34_13</name>
    <dbReference type="NCBI Taxonomy" id="1618434"/>
    <lineage>
        <taxon>Bacteria</taxon>
        <taxon>Candidatus Gottesmaniibacteriota</taxon>
    </lineage>
</organism>
<dbReference type="Gene3D" id="1.10.10.10">
    <property type="entry name" value="Winged helix-like DNA-binding domain superfamily/Winged helix DNA-binding domain"/>
    <property type="match status" value="1"/>
</dbReference>
<sequence length="84" mass="9441">MKPVIAKEVKEEVLAKVKAGEPAASVAQKFGISIKTIYGWLRWNTVKGVSWLDYAKLKRENQQLKEIIGVLSLEVAKSKKKTSR</sequence>
<dbReference type="STRING" id="1618434.UR52_C0013G0002"/>
<dbReference type="Pfam" id="PF13518">
    <property type="entry name" value="HTH_28"/>
    <property type="match status" value="1"/>
</dbReference>
<evidence type="ECO:0000313" key="3">
    <source>
        <dbReference type="Proteomes" id="UP000034176"/>
    </source>
</evidence>
<dbReference type="AlphaFoldDB" id="A0A0G0AQL4"/>
<name>A0A0G0AQL4_9BACT</name>
<evidence type="ECO:0000313" key="2">
    <source>
        <dbReference type="EMBL" id="KKP59119.1"/>
    </source>
</evidence>
<dbReference type="InterPro" id="IPR036388">
    <property type="entry name" value="WH-like_DNA-bd_sf"/>
</dbReference>
<feature type="domain" description="Insertion element IS150 protein InsJ-like helix-turn-helix" evidence="1">
    <location>
        <begin position="10"/>
        <end position="43"/>
    </location>
</feature>